<dbReference type="PANTHER" id="PTHR11439">
    <property type="entry name" value="GAG-POL-RELATED RETROTRANSPOSON"/>
    <property type="match status" value="1"/>
</dbReference>
<dbReference type="EMBL" id="NCKW01015615">
    <property type="protein sequence ID" value="POM62265.1"/>
    <property type="molecule type" value="Genomic_DNA"/>
</dbReference>
<accession>A0A2P4X9P6</accession>
<organism evidence="1 2">
    <name type="scientific">Phytophthora palmivora</name>
    <dbReference type="NCBI Taxonomy" id="4796"/>
    <lineage>
        <taxon>Eukaryota</taxon>
        <taxon>Sar</taxon>
        <taxon>Stramenopiles</taxon>
        <taxon>Oomycota</taxon>
        <taxon>Peronosporomycetes</taxon>
        <taxon>Peronosporales</taxon>
        <taxon>Peronosporaceae</taxon>
        <taxon>Phytophthora</taxon>
    </lineage>
</organism>
<evidence type="ECO:0000313" key="1">
    <source>
        <dbReference type="EMBL" id="POM62265.1"/>
    </source>
</evidence>
<sequence length="309" mass="34837">MDSSNVAPNYAYASMTIIECLQVVLLYVGDILCATSNEEFKNRMFNQGPLSIYLGVEVEQSDGSTKLHQTHYREGIIGKFDFGAAYPSRIPMETKLRLTVTDVDQSEKKLDYGKTFPYRELVGSLMYLATCTKPDIAKYVQHPTQQHIGAAKRALRYLCGTKSTGIEYSSTIMTHEANQFVFEGFCDSDWGNDPDTRRSVTGFVHCVDGGAVSWTSSRQAFVAQSTAEAEYVADWLRTEFRLGIDNQAACVIGIDPMFRRRMHHIELRWHHVRDQVAKKTVTMHKVKSALNLSDLLMKPLASDRLEILG</sequence>
<keyword evidence="2" id="KW-1185">Reference proteome</keyword>
<name>A0A2P4X9P6_9STRA</name>
<dbReference type="Proteomes" id="UP000237271">
    <property type="component" value="Unassembled WGS sequence"/>
</dbReference>
<evidence type="ECO:0000313" key="2">
    <source>
        <dbReference type="Proteomes" id="UP000237271"/>
    </source>
</evidence>
<protein>
    <submittedName>
        <fullName evidence="1">Copiatype Polyprotein</fullName>
    </submittedName>
</protein>
<gene>
    <name evidence="1" type="ORF">PHPALM_28596</name>
</gene>
<dbReference type="OrthoDB" id="117958at2759"/>
<dbReference type="PANTHER" id="PTHR11439:SF491">
    <property type="entry name" value="INTEGRASE CATALYTIC DOMAIN-CONTAINING PROTEIN"/>
    <property type="match status" value="1"/>
</dbReference>
<dbReference type="CDD" id="cd09272">
    <property type="entry name" value="RNase_HI_RT_Ty1"/>
    <property type="match status" value="1"/>
</dbReference>
<dbReference type="AlphaFoldDB" id="A0A2P4X9P6"/>
<reference evidence="1 2" key="1">
    <citation type="journal article" date="2017" name="Genome Biol. Evol.">
        <title>Phytophthora megakarya and P. palmivora, closely related causal agents of cacao black pod rot, underwent increases in genome sizes and gene numbers by different mechanisms.</title>
        <authorList>
            <person name="Ali S.S."/>
            <person name="Shao J."/>
            <person name="Lary D.J."/>
            <person name="Kronmiller B."/>
            <person name="Shen D."/>
            <person name="Strem M.D."/>
            <person name="Amoako-Attah I."/>
            <person name="Akrofi A.Y."/>
            <person name="Begoude B.A."/>
            <person name="Ten Hoopen G.M."/>
            <person name="Coulibaly K."/>
            <person name="Kebe B.I."/>
            <person name="Melnick R.L."/>
            <person name="Guiltinan M.J."/>
            <person name="Tyler B.M."/>
            <person name="Meinhardt L.W."/>
            <person name="Bailey B.A."/>
        </authorList>
    </citation>
    <scope>NUCLEOTIDE SEQUENCE [LARGE SCALE GENOMIC DNA]</scope>
    <source>
        <strain evidence="2">sbr112.9</strain>
    </source>
</reference>
<comment type="caution">
    <text evidence="1">The sequence shown here is derived from an EMBL/GenBank/DDBJ whole genome shotgun (WGS) entry which is preliminary data.</text>
</comment>
<proteinExistence type="predicted"/>